<feature type="domain" description="Pre-mRNA-splicing factor 3" evidence="8">
    <location>
        <begin position="39"/>
        <end position="292"/>
    </location>
</feature>
<evidence type="ECO:0000256" key="1">
    <source>
        <dbReference type="ARBA" id="ARBA00004123"/>
    </source>
</evidence>
<evidence type="ECO:0000256" key="2">
    <source>
        <dbReference type="ARBA" id="ARBA00022664"/>
    </source>
</evidence>
<accession>A0ABR4NQV0</accession>
<dbReference type="EMBL" id="JBEVYD010000009">
    <property type="protein sequence ID" value="KAL3230636.1"/>
    <property type="molecule type" value="Genomic_DNA"/>
</dbReference>
<evidence type="ECO:0000313" key="10">
    <source>
        <dbReference type="Proteomes" id="UP001623330"/>
    </source>
</evidence>
<keyword evidence="3" id="KW-0508">mRNA splicing</keyword>
<evidence type="ECO:0000256" key="3">
    <source>
        <dbReference type="ARBA" id="ARBA00023187"/>
    </source>
</evidence>
<sequence length="449" mass="52851">MPPAKKKKVSEGKGLNVELHPALNSSNANVIKAQQKEINPYLATQEISLPVDKVHRRYRRGLKFFNKGEISAKAEEERAQLIAEKERADKERDEREEERRREEELIQERIKKGELPDSSLGEDNYFLRYESTLYEWWDEEYLNDKGEILPKYKAEYPVTPDSEYDSDDHNGSEKWMKNEDEDESPPSLRYVQHPVLVRIEEAPTTSRVYLTKDEQKKIRRKNRRHAREEQQARIKLGLEPKPETKVKLKNMMNVLDNNQNITDPTSWEKTLREQVEERRKKHLEMNKQRHLNAVEAKKKKAVVIPSSSPGTGVHCKAFFFGSLVHPKIRYKLNMNSKQLGLKGVCLRVHDDGPGIIVVVGTEKSTKFYQKLVLSRIKWKEDFMLKNKEEETRIDMSKNFAKEIWSGFLTETNVDKWFMKICQSDEEMKSILADLQLENFYSLYLQERHN</sequence>
<dbReference type="Pfam" id="PF08572">
    <property type="entry name" value="PRP3"/>
    <property type="match status" value="1"/>
</dbReference>
<keyword evidence="2" id="KW-0507">mRNA processing</keyword>
<organism evidence="9 10">
    <name type="scientific">Nakaseomyces bracarensis</name>
    <dbReference type="NCBI Taxonomy" id="273131"/>
    <lineage>
        <taxon>Eukaryota</taxon>
        <taxon>Fungi</taxon>
        <taxon>Dikarya</taxon>
        <taxon>Ascomycota</taxon>
        <taxon>Saccharomycotina</taxon>
        <taxon>Saccharomycetes</taxon>
        <taxon>Saccharomycetales</taxon>
        <taxon>Saccharomycetaceae</taxon>
        <taxon>Nakaseomyces</taxon>
    </lineage>
</organism>
<keyword evidence="5" id="KW-0175">Coiled coil</keyword>
<dbReference type="CDD" id="cd24162">
    <property type="entry name" value="Prp3_C"/>
    <property type="match status" value="1"/>
</dbReference>
<dbReference type="InterPro" id="IPR013881">
    <property type="entry name" value="Pre-mRNA_splic_Prp3_dom"/>
</dbReference>
<feature type="region of interest" description="Disordered" evidence="6">
    <location>
        <begin position="159"/>
        <end position="187"/>
    </location>
</feature>
<dbReference type="Proteomes" id="UP001623330">
    <property type="component" value="Unassembled WGS sequence"/>
</dbReference>
<evidence type="ECO:0000256" key="5">
    <source>
        <dbReference type="SAM" id="Coils"/>
    </source>
</evidence>
<dbReference type="InterPro" id="IPR027104">
    <property type="entry name" value="Prp3"/>
</dbReference>
<keyword evidence="4" id="KW-0539">Nucleus</keyword>
<name>A0ABR4NQV0_9SACH</name>
<evidence type="ECO:0000256" key="6">
    <source>
        <dbReference type="SAM" id="MobiDB-lite"/>
    </source>
</evidence>
<keyword evidence="10" id="KW-1185">Reference proteome</keyword>
<dbReference type="InterPro" id="IPR010541">
    <property type="entry name" value="Prp3_C"/>
</dbReference>
<feature type="domain" description="Small nuclear ribonucleoprotein Prp3 C-terminal" evidence="7">
    <location>
        <begin position="317"/>
        <end position="442"/>
    </location>
</feature>
<dbReference type="GO" id="GO:1990904">
    <property type="term" value="C:ribonucleoprotein complex"/>
    <property type="evidence" value="ECO:0007669"/>
    <property type="project" value="UniProtKB-KW"/>
</dbReference>
<dbReference type="PANTHER" id="PTHR14212:SF0">
    <property type="entry name" value="U4_U6 SMALL NUCLEAR RIBONUCLEOPROTEIN PRP3"/>
    <property type="match status" value="1"/>
</dbReference>
<gene>
    <name evidence="9" type="ORF">RNJ44_01085</name>
</gene>
<protein>
    <submittedName>
        <fullName evidence="9">U4/U6 small nuclear ribonucleoprotein PRP3</fullName>
    </submittedName>
</protein>
<comment type="caution">
    <text evidence="9">The sequence shown here is derived from an EMBL/GenBank/DDBJ whole genome shotgun (WGS) entry which is preliminary data.</text>
</comment>
<dbReference type="PANTHER" id="PTHR14212">
    <property type="entry name" value="U4/U6-ASSOCIATED RNA SPLICING FACTOR-RELATED"/>
    <property type="match status" value="1"/>
</dbReference>
<evidence type="ECO:0000259" key="8">
    <source>
        <dbReference type="Pfam" id="PF08572"/>
    </source>
</evidence>
<keyword evidence="9" id="KW-0687">Ribonucleoprotein</keyword>
<evidence type="ECO:0000313" key="9">
    <source>
        <dbReference type="EMBL" id="KAL3230636.1"/>
    </source>
</evidence>
<comment type="subcellular location">
    <subcellularLocation>
        <location evidence="1">Nucleus</location>
    </subcellularLocation>
</comment>
<dbReference type="Pfam" id="PF06544">
    <property type="entry name" value="Prp3_C"/>
    <property type="match status" value="1"/>
</dbReference>
<evidence type="ECO:0000259" key="7">
    <source>
        <dbReference type="Pfam" id="PF06544"/>
    </source>
</evidence>
<evidence type="ECO:0000256" key="4">
    <source>
        <dbReference type="ARBA" id="ARBA00023242"/>
    </source>
</evidence>
<feature type="coiled-coil region" evidence="5">
    <location>
        <begin position="71"/>
        <end position="108"/>
    </location>
</feature>
<reference evidence="9 10" key="1">
    <citation type="submission" date="2024-05" db="EMBL/GenBank/DDBJ databases">
        <title>Long read based assembly of the Candida bracarensis genome reveals expanded adhesin content.</title>
        <authorList>
            <person name="Marcet-Houben M."/>
            <person name="Ksiezopolska E."/>
            <person name="Gabaldon T."/>
        </authorList>
    </citation>
    <scope>NUCLEOTIDE SEQUENCE [LARGE SCALE GENOMIC DNA]</scope>
    <source>
        <strain evidence="9 10">CBM6</strain>
    </source>
</reference>
<feature type="compositionally biased region" description="Basic and acidic residues" evidence="6">
    <location>
        <begin position="167"/>
        <end position="178"/>
    </location>
</feature>
<proteinExistence type="predicted"/>